<evidence type="ECO:0000313" key="3">
    <source>
        <dbReference type="Proteomes" id="UP000018144"/>
    </source>
</evidence>
<gene>
    <name evidence="2" type="ORF">PCON_12183</name>
</gene>
<keyword evidence="3" id="KW-1185">Reference proteome</keyword>
<feature type="region of interest" description="Disordered" evidence="1">
    <location>
        <begin position="133"/>
        <end position="161"/>
    </location>
</feature>
<sequence length="592" mass="65847">MSSVYSQSSRAESPIIEKRDIKTSSSGETTSSTKSLKKLRYDPAVPRVRILLAPYMSPYIVPLHKVRTWDRFQKTLVSLFGTEVFGQKRMRVTDNRGNTIQPTKWKQFLKPSVTIIVDTCSYMPPDSPIIFKSPATGHSHSGSVSSISSRKSWHRKSDGRGGYRKIQGSVTALVLEERETEEVSYGSAEVRSPLGHIAEIAELAPPNSLKKRPPPVTGKFQMDGKRNTCVSMFMPARGTLPGAIRRGAATTEPLDISDPAPTEMPVEENKREPMGYSENTEPDPPSRFSMLYQQKERKSTWTKISRVLLCVFGDKNLDTEERSLVGRDGQNDKPSQYTPGKERPWHVQSQAPGSMPAIPYSQTSSPEPTSPVRERSPSLGKFNSSDSNPRIATSTTIRRSKSLSFFPELDYSQTKIPAKKPPKRLTRSNTELKAKARSTPQVPLQPTMSVRKTPPPVPSRPAEGLGLTPQYKIPSMEQIRLEQIREVAETTLNSNDSRRRESDDRRSGNESRASENDSRRGTTGAGGTSGHMRKPLPKLPQKYSVFPPPTLPRHFQNMDSGLPIADSRPPEATPLIARAPTISRRIPAAYAF</sequence>
<name>U4L7I8_PYROM</name>
<dbReference type="AlphaFoldDB" id="U4L7I8"/>
<feature type="compositionally biased region" description="Basic and acidic residues" evidence="1">
    <location>
        <begin position="496"/>
        <end position="520"/>
    </location>
</feature>
<feature type="compositionally biased region" description="Basic and acidic residues" evidence="1">
    <location>
        <begin position="322"/>
        <end position="331"/>
    </location>
</feature>
<feature type="region of interest" description="Disordered" evidence="1">
    <location>
        <begin position="489"/>
        <end position="575"/>
    </location>
</feature>
<evidence type="ECO:0000313" key="2">
    <source>
        <dbReference type="EMBL" id="CCX12589.1"/>
    </source>
</evidence>
<dbReference type="OrthoDB" id="5386461at2759"/>
<feature type="compositionally biased region" description="Basic residues" evidence="1">
    <location>
        <begin position="417"/>
        <end position="426"/>
    </location>
</feature>
<feature type="compositionally biased region" description="Low complexity" evidence="1">
    <location>
        <begin position="23"/>
        <end position="34"/>
    </location>
</feature>
<feature type="compositionally biased region" description="Low complexity" evidence="1">
    <location>
        <begin position="137"/>
        <end position="150"/>
    </location>
</feature>
<accession>U4L7I8</accession>
<protein>
    <submittedName>
        <fullName evidence="2">Uncharacterized protein</fullName>
    </submittedName>
</protein>
<feature type="compositionally biased region" description="Polar residues" evidence="1">
    <location>
        <begin position="438"/>
        <end position="450"/>
    </location>
</feature>
<reference evidence="2 3" key="1">
    <citation type="journal article" date="2013" name="PLoS Genet.">
        <title>The genome and development-dependent transcriptomes of Pyronema confluens: a window into fungal evolution.</title>
        <authorList>
            <person name="Traeger S."/>
            <person name="Altegoer F."/>
            <person name="Freitag M."/>
            <person name="Gabaldon T."/>
            <person name="Kempken F."/>
            <person name="Kumar A."/>
            <person name="Marcet-Houben M."/>
            <person name="Poggeler S."/>
            <person name="Stajich J.E."/>
            <person name="Nowrousian M."/>
        </authorList>
    </citation>
    <scope>NUCLEOTIDE SEQUENCE [LARGE SCALE GENOMIC DNA]</scope>
    <source>
        <strain evidence="3">CBS 100304</strain>
        <tissue evidence="2">Vegetative mycelium</tissue>
    </source>
</reference>
<feature type="region of interest" description="Disordered" evidence="1">
    <location>
        <begin position="250"/>
        <end position="288"/>
    </location>
</feature>
<evidence type="ECO:0000256" key="1">
    <source>
        <dbReference type="SAM" id="MobiDB-lite"/>
    </source>
</evidence>
<dbReference type="Proteomes" id="UP000018144">
    <property type="component" value="Unassembled WGS sequence"/>
</dbReference>
<feature type="region of interest" description="Disordered" evidence="1">
    <location>
        <begin position="1"/>
        <end position="36"/>
    </location>
</feature>
<feature type="compositionally biased region" description="Polar residues" evidence="1">
    <location>
        <begin position="1"/>
        <end position="11"/>
    </location>
</feature>
<organism evidence="2 3">
    <name type="scientific">Pyronema omphalodes (strain CBS 100304)</name>
    <name type="common">Pyronema confluens</name>
    <dbReference type="NCBI Taxonomy" id="1076935"/>
    <lineage>
        <taxon>Eukaryota</taxon>
        <taxon>Fungi</taxon>
        <taxon>Dikarya</taxon>
        <taxon>Ascomycota</taxon>
        <taxon>Pezizomycotina</taxon>
        <taxon>Pezizomycetes</taxon>
        <taxon>Pezizales</taxon>
        <taxon>Pyronemataceae</taxon>
        <taxon>Pyronema</taxon>
    </lineage>
</organism>
<feature type="compositionally biased region" description="Polar residues" evidence="1">
    <location>
        <begin position="381"/>
        <end position="396"/>
    </location>
</feature>
<dbReference type="EMBL" id="HF935720">
    <property type="protein sequence ID" value="CCX12589.1"/>
    <property type="molecule type" value="Genomic_DNA"/>
</dbReference>
<feature type="region of interest" description="Disordered" evidence="1">
    <location>
        <begin position="322"/>
        <end position="396"/>
    </location>
</feature>
<feature type="region of interest" description="Disordered" evidence="1">
    <location>
        <begin position="408"/>
        <end position="470"/>
    </location>
</feature>
<proteinExistence type="predicted"/>